<evidence type="ECO:0000256" key="2">
    <source>
        <dbReference type="ARBA" id="ARBA00022490"/>
    </source>
</evidence>
<feature type="coiled-coil region" evidence="4">
    <location>
        <begin position="347"/>
        <end position="388"/>
    </location>
</feature>
<evidence type="ECO:0000256" key="3">
    <source>
        <dbReference type="ARBA" id="ARBA00023054"/>
    </source>
</evidence>
<keyword evidence="7" id="KW-1185">Reference proteome</keyword>
<dbReference type="Proteomes" id="UP001166093">
    <property type="component" value="Unassembled WGS sequence"/>
</dbReference>
<feature type="region of interest" description="Disordered" evidence="5">
    <location>
        <begin position="152"/>
        <end position="235"/>
    </location>
</feature>
<accession>A0ABS2Y4W8</accession>
<dbReference type="PANTHER" id="PTHR19354:SF5">
    <property type="entry name" value="ZIPPER PUTATIVE TUMOR SUPPRESSOR 1-RELATED"/>
    <property type="match status" value="1"/>
</dbReference>
<evidence type="ECO:0000256" key="4">
    <source>
        <dbReference type="SAM" id="Coils"/>
    </source>
</evidence>
<dbReference type="InterPro" id="IPR045329">
    <property type="entry name" value="LZTS"/>
</dbReference>
<feature type="compositionally biased region" description="Basic and acidic residues" evidence="5">
    <location>
        <begin position="164"/>
        <end position="173"/>
    </location>
</feature>
<evidence type="ECO:0000256" key="5">
    <source>
        <dbReference type="SAM" id="MobiDB-lite"/>
    </source>
</evidence>
<feature type="compositionally biased region" description="Basic residues" evidence="5">
    <location>
        <begin position="13"/>
        <end position="33"/>
    </location>
</feature>
<feature type="compositionally biased region" description="Polar residues" evidence="5">
    <location>
        <begin position="218"/>
        <end position="235"/>
    </location>
</feature>
<feature type="non-terminal residue" evidence="6">
    <location>
        <position position="633"/>
    </location>
</feature>
<keyword evidence="3 4" id="KW-0175">Coiled coil</keyword>
<dbReference type="Pfam" id="PF06818">
    <property type="entry name" value="Fez1"/>
    <property type="match status" value="1"/>
</dbReference>
<feature type="region of interest" description="Disordered" evidence="5">
    <location>
        <begin position="1"/>
        <end position="47"/>
    </location>
</feature>
<feature type="coiled-coil region" evidence="4">
    <location>
        <begin position="438"/>
        <end position="614"/>
    </location>
</feature>
<reference evidence="6" key="1">
    <citation type="journal article" date="2021" name="Cell">
        <title>Tracing the genetic footprints of vertebrate landing in non-teleost ray-finned fishes.</title>
        <authorList>
            <person name="Bi X."/>
            <person name="Wang K."/>
            <person name="Yang L."/>
            <person name="Pan H."/>
            <person name="Jiang H."/>
            <person name="Wei Q."/>
            <person name="Fang M."/>
            <person name="Yu H."/>
            <person name="Zhu C."/>
            <person name="Cai Y."/>
            <person name="He Y."/>
            <person name="Gan X."/>
            <person name="Zeng H."/>
            <person name="Yu D."/>
            <person name="Zhu Y."/>
            <person name="Jiang H."/>
            <person name="Qiu Q."/>
            <person name="Yang H."/>
            <person name="Zhang Y.E."/>
            <person name="Wang W."/>
            <person name="Zhu M."/>
            <person name="He S."/>
            <person name="Zhang G."/>
        </authorList>
    </citation>
    <scope>NUCLEOTIDE SEQUENCE</scope>
    <source>
        <strain evidence="6">Pddl_001</strain>
    </source>
</reference>
<name>A0ABS2Y4W8_POLSP</name>
<comment type="caution">
    <text evidence="6">The sequence shown here is derived from an EMBL/GenBank/DDBJ whole genome shotgun (WGS) entry which is preliminary data.</text>
</comment>
<organism evidence="6 7">
    <name type="scientific">Polyodon spathula</name>
    <name type="common">North American paddlefish</name>
    <name type="synonym">Squalus spathula</name>
    <dbReference type="NCBI Taxonomy" id="7913"/>
    <lineage>
        <taxon>Eukaryota</taxon>
        <taxon>Metazoa</taxon>
        <taxon>Chordata</taxon>
        <taxon>Craniata</taxon>
        <taxon>Vertebrata</taxon>
        <taxon>Euteleostomi</taxon>
        <taxon>Actinopterygii</taxon>
        <taxon>Chondrostei</taxon>
        <taxon>Acipenseriformes</taxon>
        <taxon>Polyodontidae</taxon>
        <taxon>Polyodon</taxon>
    </lineage>
</organism>
<evidence type="ECO:0000256" key="1">
    <source>
        <dbReference type="ARBA" id="ARBA00004496"/>
    </source>
</evidence>
<feature type="compositionally biased region" description="Polar residues" evidence="5">
    <location>
        <begin position="174"/>
        <end position="210"/>
    </location>
</feature>
<keyword evidence="2" id="KW-0963">Cytoplasm</keyword>
<protein>
    <submittedName>
        <fullName evidence="6">LZTS1 protein</fullName>
    </submittedName>
</protein>
<sequence>MGSVSSLIAGHSYHSKHCRASEHKVKKTSKKSSRSANGLLRYGLSQDSTNNATKAISKLGKSEDFFYIKLSHKTRVPHKSEGVKPAIGEEEKKAQAGMEAVGSTPPKLVPFSGKLEKGTEKGLIRPTAFKPVIPRNSNSTVHMSMESHNNLNQVHNGKQLSPSEKTKDQDQKQANHSGTLSDSGRNSMSSIPTHSTTGSCQTDNLSTSAGLPNRFGGSAQNMNQTRNTGTPDDSNIVSLKVMSFSDCGQSSSSESGPSGQVDHCSENVTCIRSPISTDEALILKLEQKLLEKDSELQDLQVSFEEKETDTCQFFEEKQKYCKEEMEGLKQRCSSKLRQVSQKAERAQQVMQLQIFQLQQEKKKLQDDLNQLAQEQDQLEVKLKSYEKGQTQLAPTLEETQWEVCQKSGEISLLKQQLKESQGDVSHKLNEIVSLKALLKETKAKIEPMEQKVREMEESVHMRTMEVEVCENELQRKKNEADLLREKVGQLETDIQNLNQDLALVKEELQKNKQEASGRRATGQAKCYSTGEHEMETLQKEVERLKAELKEERQKREKMVTSFQHERLIWNREKEKVIKYQKQLQHNYLQVHKKNQDLEKILKELTVELESRTELDIDVQSADIHYEKIIATKI</sequence>
<evidence type="ECO:0000313" key="7">
    <source>
        <dbReference type="Proteomes" id="UP001166093"/>
    </source>
</evidence>
<proteinExistence type="predicted"/>
<feature type="compositionally biased region" description="Polar residues" evidence="5">
    <location>
        <begin position="152"/>
        <end position="163"/>
    </location>
</feature>
<feature type="non-terminal residue" evidence="6">
    <location>
        <position position="1"/>
    </location>
</feature>
<evidence type="ECO:0000313" key="6">
    <source>
        <dbReference type="EMBL" id="MBN3281463.1"/>
    </source>
</evidence>
<gene>
    <name evidence="6" type="primary">Lzts1_0</name>
    <name evidence="6" type="ORF">GTO93_0009145</name>
</gene>
<dbReference type="EMBL" id="JAAWVQ010108928">
    <property type="protein sequence ID" value="MBN3281463.1"/>
    <property type="molecule type" value="Genomic_DNA"/>
</dbReference>
<comment type="subcellular location">
    <subcellularLocation>
        <location evidence="1">Cytoplasm</location>
    </subcellularLocation>
</comment>
<dbReference type="PANTHER" id="PTHR19354">
    <property type="entry name" value="ZIPPER PUTATIVE TUMOR SUPPRESSOR 2 HOMOLOG-LIKE PROTEIN-RELATED"/>
    <property type="match status" value="1"/>
</dbReference>